<evidence type="ECO:0000313" key="3">
    <source>
        <dbReference type="Proteomes" id="UP000037136"/>
    </source>
</evidence>
<feature type="chain" id="PRO_5012970590" evidence="1">
    <location>
        <begin position="20"/>
        <end position="78"/>
    </location>
</feature>
<comment type="caution">
    <text evidence="2">The sequence shown here is derived from an EMBL/GenBank/DDBJ whole genome shotgun (WGS) entry which is preliminary data.</text>
</comment>
<sequence length="78" mass="8225">MRSIILAALSPAFVLLTAASPAEMSSAQVAAPDAGCYWSGTAPFCAGHCPSPYVECKQEKQNCWTGHKSRCCNPSSEC</sequence>
<keyword evidence="1" id="KW-0732">Signal</keyword>
<evidence type="ECO:0000313" key="2">
    <source>
        <dbReference type="EMBL" id="PFH62173.1"/>
    </source>
</evidence>
<reference evidence="2 3" key="1">
    <citation type="journal article" date="2015" name="BMC Genomics">
        <title>Gene expression during zombie ant biting behavior reflects the complexity underlying fungal parasitic behavioral manipulation.</title>
        <authorList>
            <person name="de Bekker C."/>
            <person name="Ohm R.A."/>
            <person name="Loreto R.G."/>
            <person name="Sebastian A."/>
            <person name="Albert I."/>
            <person name="Merrow M."/>
            <person name="Brachmann A."/>
            <person name="Hughes D.P."/>
        </authorList>
    </citation>
    <scope>NUCLEOTIDE SEQUENCE [LARGE SCALE GENOMIC DNA]</scope>
    <source>
        <strain evidence="2 3">SC16a</strain>
    </source>
</reference>
<name>A0A2A9PMP7_OPHUN</name>
<accession>A0A2A9PMP7</accession>
<organism evidence="2 3">
    <name type="scientific">Ophiocordyceps unilateralis</name>
    <name type="common">Zombie-ant fungus</name>
    <name type="synonym">Torrubia unilateralis</name>
    <dbReference type="NCBI Taxonomy" id="268505"/>
    <lineage>
        <taxon>Eukaryota</taxon>
        <taxon>Fungi</taxon>
        <taxon>Dikarya</taxon>
        <taxon>Ascomycota</taxon>
        <taxon>Pezizomycotina</taxon>
        <taxon>Sordariomycetes</taxon>
        <taxon>Hypocreomycetidae</taxon>
        <taxon>Hypocreales</taxon>
        <taxon>Ophiocordycipitaceae</taxon>
        <taxon>Ophiocordyceps</taxon>
    </lineage>
</organism>
<feature type="signal peptide" evidence="1">
    <location>
        <begin position="1"/>
        <end position="19"/>
    </location>
</feature>
<evidence type="ECO:0000256" key="1">
    <source>
        <dbReference type="SAM" id="SignalP"/>
    </source>
</evidence>
<gene>
    <name evidence="2" type="ORF">XA68_14842</name>
</gene>
<dbReference type="OrthoDB" id="6127264at2759"/>
<dbReference type="Proteomes" id="UP000037136">
    <property type="component" value="Unassembled WGS sequence"/>
</dbReference>
<dbReference type="EMBL" id="LAZP02000039">
    <property type="protein sequence ID" value="PFH62173.1"/>
    <property type="molecule type" value="Genomic_DNA"/>
</dbReference>
<dbReference type="AlphaFoldDB" id="A0A2A9PMP7"/>
<keyword evidence="3" id="KW-1185">Reference proteome</keyword>
<protein>
    <submittedName>
        <fullName evidence="2">Uncharacterized protein</fullName>
    </submittedName>
</protein>
<reference evidence="2 3" key="2">
    <citation type="journal article" date="2017" name="Sci. Rep.">
        <title>Ant-infecting Ophiocordyceps genomes reveal a high diversity of potential behavioral manipulation genes and a possible major role for enterotoxins.</title>
        <authorList>
            <person name="de Bekker C."/>
            <person name="Ohm R.A."/>
            <person name="Evans H.C."/>
            <person name="Brachmann A."/>
            <person name="Hughes D.P."/>
        </authorList>
    </citation>
    <scope>NUCLEOTIDE SEQUENCE [LARGE SCALE GENOMIC DNA]</scope>
    <source>
        <strain evidence="2 3">SC16a</strain>
    </source>
</reference>
<proteinExistence type="predicted"/>